<dbReference type="EMBL" id="FNXT01000045">
    <property type="protein sequence ID" value="SZX60130.1"/>
    <property type="molecule type" value="Genomic_DNA"/>
</dbReference>
<dbReference type="GO" id="GO:0004197">
    <property type="term" value="F:cysteine-type endopeptidase activity"/>
    <property type="evidence" value="ECO:0007669"/>
    <property type="project" value="InterPro"/>
</dbReference>
<accession>A0A383V5B5</accession>
<evidence type="ECO:0000256" key="2">
    <source>
        <dbReference type="SAM" id="MobiDB-lite"/>
    </source>
</evidence>
<name>A0A383V5B5_TETOB</name>
<comment type="similarity">
    <text evidence="1">Belongs to the peptidase C14B family.</text>
</comment>
<protein>
    <recommendedName>
        <fullName evidence="3">Peptidase C14 caspase domain-containing protein</fullName>
    </recommendedName>
</protein>
<dbReference type="GO" id="GO:0005737">
    <property type="term" value="C:cytoplasm"/>
    <property type="evidence" value="ECO:0007669"/>
    <property type="project" value="TreeGrafter"/>
</dbReference>
<dbReference type="Gene3D" id="3.40.50.12660">
    <property type="match status" value="1"/>
</dbReference>
<dbReference type="InterPro" id="IPR011600">
    <property type="entry name" value="Pept_C14_caspase"/>
</dbReference>
<feature type="compositionally biased region" description="Polar residues" evidence="2">
    <location>
        <begin position="115"/>
        <end position="135"/>
    </location>
</feature>
<dbReference type="Pfam" id="PF00656">
    <property type="entry name" value="Peptidase_C14"/>
    <property type="match status" value="1"/>
</dbReference>
<organism evidence="4 5">
    <name type="scientific">Tetradesmus obliquus</name>
    <name type="common">Green alga</name>
    <name type="synonym">Acutodesmus obliquus</name>
    <dbReference type="NCBI Taxonomy" id="3088"/>
    <lineage>
        <taxon>Eukaryota</taxon>
        <taxon>Viridiplantae</taxon>
        <taxon>Chlorophyta</taxon>
        <taxon>core chlorophytes</taxon>
        <taxon>Chlorophyceae</taxon>
        <taxon>CS clade</taxon>
        <taxon>Sphaeropleales</taxon>
        <taxon>Scenedesmaceae</taxon>
        <taxon>Tetradesmus</taxon>
    </lineage>
</organism>
<feature type="compositionally biased region" description="Low complexity" evidence="2">
    <location>
        <begin position="47"/>
        <end position="114"/>
    </location>
</feature>
<feature type="domain" description="Peptidase C14 caspase" evidence="3">
    <location>
        <begin position="155"/>
        <end position="393"/>
    </location>
</feature>
<dbReference type="Proteomes" id="UP000256970">
    <property type="component" value="Unassembled WGS sequence"/>
</dbReference>
<evidence type="ECO:0000313" key="5">
    <source>
        <dbReference type="Proteomes" id="UP000256970"/>
    </source>
</evidence>
<dbReference type="PANTHER" id="PTHR48104:SF30">
    <property type="entry name" value="METACASPASE-1"/>
    <property type="match status" value="1"/>
</dbReference>
<sequence>MSQPPAYAPPVVYQQGAAPAAPYGSGYQQAAPYPTYPASGGAPGGVPPASAGWGAMGASPYPQQQQQQPYGQAPYPSQQPYPQQQQQPYPQQQQQQQPYQQQAPYPQQQQQAGQDTRTSFHFGQSSMNQHYSTPGQAPYMPPTTYSPAPQPQAGRKKALLIGCAYPGTSQALNGCINDVQCIEYCLKHRFGFVQPGSIVVLRDDQRSKDHVSTRANIMRGIQWLMQDQRPGDSLFFHFSGHGSQQADTTGDELDGQDETILPTDFNSAGVIVDDELNAMMVRPLAPGVTLHALIDACHSGTAMDLPYRAKQGSDGRFAWKLKTRIVKGTSGGTAFQFGACKDSQVAADTNSMSGSAYTGAATYSFIDAVERYGTQQTYASLLQHMMETLRKQAGGGGGLSMPALPGGLGSMAGKLAGALGGMGGTTGAAVGLVSSFLLGPGALGGQVPVICCDKQVDLYAARLAI</sequence>
<dbReference type="InterPro" id="IPR050452">
    <property type="entry name" value="Metacaspase"/>
</dbReference>
<evidence type="ECO:0000259" key="3">
    <source>
        <dbReference type="Pfam" id="PF00656"/>
    </source>
</evidence>
<dbReference type="SUPFAM" id="SSF52129">
    <property type="entry name" value="Caspase-like"/>
    <property type="match status" value="1"/>
</dbReference>
<dbReference type="GO" id="GO:0006508">
    <property type="term" value="P:proteolysis"/>
    <property type="evidence" value="ECO:0007669"/>
    <property type="project" value="InterPro"/>
</dbReference>
<evidence type="ECO:0000313" key="4">
    <source>
        <dbReference type="EMBL" id="SZX60130.1"/>
    </source>
</evidence>
<keyword evidence="5" id="KW-1185">Reference proteome</keyword>
<evidence type="ECO:0000256" key="1">
    <source>
        <dbReference type="ARBA" id="ARBA00009005"/>
    </source>
</evidence>
<dbReference type="PANTHER" id="PTHR48104">
    <property type="entry name" value="METACASPASE-4"/>
    <property type="match status" value="1"/>
</dbReference>
<dbReference type="InterPro" id="IPR029030">
    <property type="entry name" value="Caspase-like_dom_sf"/>
</dbReference>
<dbReference type="AlphaFoldDB" id="A0A383V5B5"/>
<reference evidence="4 5" key="1">
    <citation type="submission" date="2016-10" db="EMBL/GenBank/DDBJ databases">
        <authorList>
            <person name="Cai Z."/>
        </authorList>
    </citation>
    <scope>NUCLEOTIDE SEQUENCE [LARGE SCALE GENOMIC DNA]</scope>
</reference>
<proteinExistence type="inferred from homology"/>
<feature type="region of interest" description="Disordered" evidence="2">
    <location>
        <begin position="17"/>
        <end position="152"/>
    </location>
</feature>
<gene>
    <name evidence="4" type="ORF">BQ4739_LOCUS711</name>
</gene>